<dbReference type="EMBL" id="AGNL01046151">
    <property type="protein sequence ID" value="EJK48199.1"/>
    <property type="molecule type" value="Genomic_DNA"/>
</dbReference>
<proteinExistence type="predicted"/>
<evidence type="ECO:0000256" key="1">
    <source>
        <dbReference type="SAM" id="MobiDB-lite"/>
    </source>
</evidence>
<evidence type="ECO:0000256" key="2">
    <source>
        <dbReference type="SAM" id="Phobius"/>
    </source>
</evidence>
<gene>
    <name evidence="3" type="ORF">THAOC_33025</name>
</gene>
<keyword evidence="4" id="KW-1185">Reference proteome</keyword>
<feature type="compositionally biased region" description="Low complexity" evidence="1">
    <location>
        <begin position="35"/>
        <end position="69"/>
    </location>
</feature>
<dbReference type="AlphaFoldDB" id="K0R818"/>
<protein>
    <submittedName>
        <fullName evidence="3">Uncharacterized protein</fullName>
    </submittedName>
</protein>
<feature type="compositionally biased region" description="Acidic residues" evidence="1">
    <location>
        <begin position="108"/>
        <end position="120"/>
    </location>
</feature>
<keyword evidence="2" id="KW-0812">Transmembrane</keyword>
<accession>K0R818</accession>
<sequence length="274" mass="29722">MPKKNKDLRSFFGRARGTNAQAPAAVPPPADAAPDDAAAPPQNVVNESIAEARASAAAPDDVPSAAAGAEEVNDDPMEVEEETADPMEAEDGAGADRKVSACLKNEADEGNEAEAGEDDATSPGGKHDRDDDDEKPRRAKRQRDEGEDDSEEEKKLPPVPSSPEEYADVARRWYNQHGGAFTSESTRRPPANSSQHDATYKYLYVFCVAIATTMLVIENLILLPSGILFGFINFSSDLLSMNSTRSSYIYYLFWPDSKGRRRNPFAAADACCFI</sequence>
<feature type="non-terminal residue" evidence="3">
    <location>
        <position position="274"/>
    </location>
</feature>
<organism evidence="3 4">
    <name type="scientific">Thalassiosira oceanica</name>
    <name type="common">Marine diatom</name>
    <dbReference type="NCBI Taxonomy" id="159749"/>
    <lineage>
        <taxon>Eukaryota</taxon>
        <taxon>Sar</taxon>
        <taxon>Stramenopiles</taxon>
        <taxon>Ochrophyta</taxon>
        <taxon>Bacillariophyta</taxon>
        <taxon>Coscinodiscophyceae</taxon>
        <taxon>Thalassiosirophycidae</taxon>
        <taxon>Thalassiosirales</taxon>
        <taxon>Thalassiosiraceae</taxon>
        <taxon>Thalassiosira</taxon>
    </lineage>
</organism>
<feature type="transmembrane region" description="Helical" evidence="2">
    <location>
        <begin position="202"/>
        <end position="232"/>
    </location>
</feature>
<evidence type="ECO:0000313" key="4">
    <source>
        <dbReference type="Proteomes" id="UP000266841"/>
    </source>
</evidence>
<comment type="caution">
    <text evidence="3">The sequence shown here is derived from an EMBL/GenBank/DDBJ whole genome shotgun (WGS) entry which is preliminary data.</text>
</comment>
<keyword evidence="2" id="KW-0472">Membrane</keyword>
<feature type="compositionally biased region" description="Acidic residues" evidence="1">
    <location>
        <begin position="71"/>
        <end position="93"/>
    </location>
</feature>
<name>K0R818_THAOC</name>
<keyword evidence="2" id="KW-1133">Transmembrane helix</keyword>
<feature type="region of interest" description="Disordered" evidence="1">
    <location>
        <begin position="1"/>
        <end position="165"/>
    </location>
</feature>
<reference evidence="3 4" key="1">
    <citation type="journal article" date="2012" name="Genome Biol.">
        <title>Genome and low-iron response of an oceanic diatom adapted to chronic iron limitation.</title>
        <authorList>
            <person name="Lommer M."/>
            <person name="Specht M."/>
            <person name="Roy A.S."/>
            <person name="Kraemer L."/>
            <person name="Andreson R."/>
            <person name="Gutowska M.A."/>
            <person name="Wolf J."/>
            <person name="Bergner S.V."/>
            <person name="Schilhabel M.B."/>
            <person name="Klostermeier U.C."/>
            <person name="Beiko R.G."/>
            <person name="Rosenstiel P."/>
            <person name="Hippler M."/>
            <person name="Laroche J."/>
        </authorList>
    </citation>
    <scope>NUCLEOTIDE SEQUENCE [LARGE SCALE GENOMIC DNA]</scope>
    <source>
        <strain evidence="3 4">CCMP1005</strain>
    </source>
</reference>
<dbReference type="Proteomes" id="UP000266841">
    <property type="component" value="Unassembled WGS sequence"/>
</dbReference>
<evidence type="ECO:0000313" key="3">
    <source>
        <dbReference type="EMBL" id="EJK48199.1"/>
    </source>
</evidence>